<dbReference type="InterPro" id="IPR010363">
    <property type="entry name" value="DUF959_COL18_N"/>
</dbReference>
<name>A0A5N4EK23_CAMDR</name>
<evidence type="ECO:0000313" key="7">
    <source>
        <dbReference type="EMBL" id="KAB1283685.1"/>
    </source>
</evidence>
<feature type="disulfide bond" evidence="3">
    <location>
        <begin position="363"/>
        <end position="409"/>
    </location>
</feature>
<sequence length="1223" mass="130250">MAPDPSGWRGPWGLLLLICCLAAARADLIGWLWSVKSAEPTAALASVPPGSSPVPPTEDTTTHVVPQDGPAEQGTAPASPELPLEMLEAGQAWTSPAPTAPTASPDAKGDNIAGVGAEILSVAQGIRSFVRLWGDTAPTESSSSAGTPALVTPTEPLTTPGLPSAPQENWIALWLNSEAPSSPDTQRTEASTLPVPTQPPPSPGGPWAPLRETLVPPPSPGRTSLSSAPGGAPPWGSRQALGQPWDLDREGLLPMAARPGQQHRHPDVRERTPPPPPLVMGSLGAHAAPSALSSGPPAKLSHILLSALIRGTGAWAPHVAASVGPGLANSSTLLGADPLTPAGQPVGLAAGRCLPLPPSLAVCGHLGIGRAWLPNHLHHASGEEVQAAARAWGALLQTHCHRFLAWFFCLLLAPPCSASPLPAPPPCRQFCEALEDACWSHLDGGGLPVTCTSLPAREDGHCVFIGPAADGKASRWGSAAARGAPPRQSPWWHDPDVGPAYEFGPESGGGQAAESLLPGALFRDFSLLARGGRPRRARRAGLISELRVRGDPQVRPLHCPEDGDDRDDADDGVSGDFGSGLEGTRERLGEEAGVPLEPRLPEAPPVTSPPLAGVGSEEETRTDEIEEEATASWVTPAKMGDLGILGLGQGDPQDPKGLQGHRDPPSDTTSWDPQVLQEKRGNQARLARKATWEVRETLAPSALLGSTAWQEPQDQQDLQGPQAPPGLQDQDSLQDLTTWKAPGDPSGRQPEVLTGRREKSEQTELPASLAERARLEPRVSLAFEDPRVRLAHLGPQGPRAPPGLLSTTATHSWSLAALDPRDCQDTRDLLDRRVTEEKWARPDPQVRVLGVALGQFPLDLLPLGAELKVGGTRAEAEPGAGRCLRSAPVSALRGPRRAQSFGNAADVAEDWEAEGDPIGLGFQQVRVWATYQTMLDKVPEVPEGWLIFVAEREELYVRVRNGFRKVLDNEVAALQPPVVQLHEGNPYPRRELPHPTARPWWADDTLAKPPRLPDPQPYPGAPHHGSYVHRQPAHPTGSPTHTHQDFQPVLHLVALNSPQSGGLRGIRGADFQCFQQARAVGLAGTYRAFLSSRLQDLYSVVRRADRAAVPIVNLRDEALFPSWEALFSGSGGQLKPGARIFSFDGRDVLQHPAWPQKSVWHGSDPSGRRLTESYCETWRTEARTATGQASSLLAGRLLEQKAAGCHNAFVVLCIENSFMTSSK</sequence>
<dbReference type="InterPro" id="IPR016187">
    <property type="entry name" value="CTDL_fold"/>
</dbReference>
<dbReference type="InterPro" id="IPR045463">
    <property type="entry name" value="XV/XVIII_trimerization_dom"/>
</dbReference>
<evidence type="ECO:0000256" key="5">
    <source>
        <dbReference type="SAM" id="SignalP"/>
    </source>
</evidence>
<dbReference type="PANTHER" id="PTHR11309">
    <property type="entry name" value="FRIZZLED"/>
    <property type="match status" value="1"/>
</dbReference>
<proteinExistence type="predicted"/>
<dbReference type="FunFam" id="1.10.2000.10:FF:000017">
    <property type="entry name" value="Alpha 1 type XVIII collagen"/>
    <property type="match status" value="1"/>
</dbReference>
<dbReference type="GO" id="GO:0005581">
    <property type="term" value="C:collagen trimer"/>
    <property type="evidence" value="ECO:0007669"/>
    <property type="project" value="UniProtKB-KW"/>
</dbReference>
<evidence type="ECO:0000259" key="6">
    <source>
        <dbReference type="PROSITE" id="PS50038"/>
    </source>
</evidence>
<feature type="region of interest" description="Disordered" evidence="4">
    <location>
        <begin position="984"/>
        <end position="1043"/>
    </location>
</feature>
<feature type="region of interest" description="Disordered" evidence="4">
    <location>
        <begin position="708"/>
        <end position="770"/>
    </location>
</feature>
<feature type="compositionally biased region" description="Polar residues" evidence="4">
    <location>
        <begin position="178"/>
        <end position="189"/>
    </location>
</feature>
<dbReference type="Pfam" id="PF06482">
    <property type="entry name" value="Endostatin"/>
    <property type="match status" value="1"/>
</dbReference>
<dbReference type="GO" id="GO:0005886">
    <property type="term" value="C:plasma membrane"/>
    <property type="evidence" value="ECO:0007669"/>
    <property type="project" value="TreeGrafter"/>
</dbReference>
<dbReference type="InterPro" id="IPR036790">
    <property type="entry name" value="Frizzled_dom_sf"/>
</dbReference>
<dbReference type="InterPro" id="IPR015526">
    <property type="entry name" value="Frizzled/SFRP"/>
</dbReference>
<feature type="compositionally biased region" description="Pro residues" evidence="4">
    <location>
        <begin position="196"/>
        <end position="206"/>
    </location>
</feature>
<evidence type="ECO:0000256" key="3">
    <source>
        <dbReference type="PROSITE-ProRule" id="PRU00090"/>
    </source>
</evidence>
<keyword evidence="7" id="KW-0176">Collagen</keyword>
<keyword evidence="1" id="KW-0217">Developmental protein</keyword>
<dbReference type="Gene3D" id="1.10.2000.10">
    <property type="entry name" value="Frizzled cysteine-rich domain"/>
    <property type="match status" value="1"/>
</dbReference>
<protein>
    <submittedName>
        <fullName evidence="7">Collagen alpha-1 chain</fullName>
    </submittedName>
</protein>
<feature type="signal peptide" evidence="5">
    <location>
        <begin position="1"/>
        <end position="26"/>
    </location>
</feature>
<dbReference type="CDD" id="cd00247">
    <property type="entry name" value="Endostatin-like"/>
    <property type="match status" value="1"/>
</dbReference>
<dbReference type="GO" id="GO:0035567">
    <property type="term" value="P:non-canonical Wnt signaling pathway"/>
    <property type="evidence" value="ECO:0007669"/>
    <property type="project" value="TreeGrafter"/>
</dbReference>
<evidence type="ECO:0000256" key="2">
    <source>
        <dbReference type="ARBA" id="ARBA00023157"/>
    </source>
</evidence>
<dbReference type="Pfam" id="PF20010">
    <property type="entry name" value="Collagen_trimer"/>
    <property type="match status" value="1"/>
</dbReference>
<keyword evidence="5" id="KW-0732">Signal</keyword>
<comment type="caution">
    <text evidence="7">The sequence shown here is derived from an EMBL/GenBank/DDBJ whole genome shotgun (WGS) entry which is preliminary data.</text>
</comment>
<evidence type="ECO:0000256" key="4">
    <source>
        <dbReference type="SAM" id="MobiDB-lite"/>
    </source>
</evidence>
<organism evidence="7 8">
    <name type="scientific">Camelus dromedarius</name>
    <name type="common">Dromedary</name>
    <name type="synonym">Arabian camel</name>
    <dbReference type="NCBI Taxonomy" id="9838"/>
    <lineage>
        <taxon>Eukaryota</taxon>
        <taxon>Metazoa</taxon>
        <taxon>Chordata</taxon>
        <taxon>Craniata</taxon>
        <taxon>Vertebrata</taxon>
        <taxon>Euteleostomi</taxon>
        <taxon>Mammalia</taxon>
        <taxon>Eutheria</taxon>
        <taxon>Laurasiatheria</taxon>
        <taxon>Artiodactyla</taxon>
        <taxon>Tylopoda</taxon>
        <taxon>Camelidae</taxon>
        <taxon>Camelus</taxon>
    </lineage>
</organism>
<dbReference type="Pfam" id="PF01392">
    <property type="entry name" value="Fz"/>
    <property type="match status" value="1"/>
</dbReference>
<comment type="caution">
    <text evidence="3">Lacks conserved residue(s) required for the propagation of feature annotation.</text>
</comment>
<dbReference type="GO" id="GO:0042813">
    <property type="term" value="F:Wnt receptor activity"/>
    <property type="evidence" value="ECO:0007669"/>
    <property type="project" value="TreeGrafter"/>
</dbReference>
<dbReference type="InterPro" id="IPR016186">
    <property type="entry name" value="C-type_lectin-like/link_sf"/>
</dbReference>
<feature type="disulfide bond" evidence="3">
    <location>
        <begin position="400"/>
        <end position="438"/>
    </location>
</feature>
<feature type="region of interest" description="Disordered" evidence="4">
    <location>
        <begin position="43"/>
        <end position="78"/>
    </location>
</feature>
<keyword evidence="2 3" id="KW-1015">Disulfide bond</keyword>
<dbReference type="GO" id="GO:0017147">
    <property type="term" value="F:Wnt-protein binding"/>
    <property type="evidence" value="ECO:0007669"/>
    <property type="project" value="TreeGrafter"/>
</dbReference>
<feature type="compositionally biased region" description="Low complexity" evidence="4">
    <location>
        <begin position="147"/>
        <end position="162"/>
    </location>
</feature>
<gene>
    <name evidence="7" type="ORF">Cadr_000001258</name>
</gene>
<dbReference type="Gene3D" id="3.10.100.10">
    <property type="entry name" value="Mannose-Binding Protein A, subunit A"/>
    <property type="match status" value="1"/>
</dbReference>
<feature type="compositionally biased region" description="Polar residues" evidence="4">
    <location>
        <begin position="708"/>
        <end position="719"/>
    </location>
</feature>
<dbReference type="SMART" id="SM00063">
    <property type="entry name" value="FRI"/>
    <property type="match status" value="1"/>
</dbReference>
<feature type="compositionally biased region" description="Acidic residues" evidence="4">
    <location>
        <begin position="562"/>
        <end position="573"/>
    </location>
</feature>
<dbReference type="InterPro" id="IPR020067">
    <property type="entry name" value="Frizzled_dom"/>
</dbReference>
<dbReference type="PROSITE" id="PS50038">
    <property type="entry name" value="FZ"/>
    <property type="match status" value="1"/>
</dbReference>
<dbReference type="EMBL" id="JWIN03000001">
    <property type="protein sequence ID" value="KAB1283685.1"/>
    <property type="molecule type" value="Genomic_DNA"/>
</dbReference>
<feature type="region of interest" description="Disordered" evidence="4">
    <location>
        <begin position="553"/>
        <end position="688"/>
    </location>
</feature>
<keyword evidence="8" id="KW-1185">Reference proteome</keyword>
<dbReference type="FunFam" id="3.40.1620.70:FF:000003">
    <property type="entry name" value="Collagen type XVIII alpha 1"/>
    <property type="match status" value="1"/>
</dbReference>
<dbReference type="SUPFAM" id="SSF63501">
    <property type="entry name" value="Frizzled cysteine-rich domain"/>
    <property type="match status" value="1"/>
</dbReference>
<feature type="compositionally biased region" description="Pro residues" evidence="4">
    <location>
        <begin position="1010"/>
        <end position="1020"/>
    </location>
</feature>
<dbReference type="SUPFAM" id="SSF56436">
    <property type="entry name" value="C-type lectin-like"/>
    <property type="match status" value="1"/>
</dbReference>
<reference evidence="7 8" key="1">
    <citation type="journal article" date="2019" name="Mol. Ecol. Resour.">
        <title>Improving Illumina assemblies with Hi-C and long reads: an example with the North African dromedary.</title>
        <authorList>
            <person name="Elbers J.P."/>
            <person name="Rogers M.F."/>
            <person name="Perelman P.L."/>
            <person name="Proskuryakova A.A."/>
            <person name="Serdyukova N.A."/>
            <person name="Johnson W.E."/>
            <person name="Horin P."/>
            <person name="Corander J."/>
            <person name="Murphy D."/>
            <person name="Burger P.A."/>
        </authorList>
    </citation>
    <scope>NUCLEOTIDE SEQUENCE [LARGE SCALE GENOMIC DNA]</scope>
    <source>
        <strain evidence="7">Drom800</strain>
        <tissue evidence="7">Blood</tissue>
    </source>
</reference>
<evidence type="ECO:0000256" key="1">
    <source>
        <dbReference type="ARBA" id="ARBA00022473"/>
    </source>
</evidence>
<feature type="chain" id="PRO_5024418754" evidence="5">
    <location>
        <begin position="27"/>
        <end position="1223"/>
    </location>
</feature>
<accession>A0A5N4EK23</accession>
<dbReference type="Pfam" id="PF06121">
    <property type="entry name" value="DUF959"/>
    <property type="match status" value="1"/>
</dbReference>
<feature type="region of interest" description="Disordered" evidence="4">
    <location>
        <begin position="178"/>
        <end position="242"/>
    </location>
</feature>
<evidence type="ECO:0000313" key="8">
    <source>
        <dbReference type="Proteomes" id="UP000299084"/>
    </source>
</evidence>
<dbReference type="AlphaFoldDB" id="A0A5N4EK23"/>
<dbReference type="GO" id="GO:0060070">
    <property type="term" value="P:canonical Wnt signaling pathway"/>
    <property type="evidence" value="ECO:0007669"/>
    <property type="project" value="TreeGrafter"/>
</dbReference>
<dbReference type="Proteomes" id="UP000299084">
    <property type="component" value="Unassembled WGS sequence"/>
</dbReference>
<feature type="domain" description="FZ" evidence="6">
    <location>
        <begin position="348"/>
        <end position="465"/>
    </location>
</feature>
<feature type="region of interest" description="Disordered" evidence="4">
    <location>
        <begin position="136"/>
        <end position="165"/>
    </location>
</feature>
<dbReference type="InterPro" id="IPR010515">
    <property type="entry name" value="Collagenase_NC10/endostatin"/>
</dbReference>
<dbReference type="Gene3D" id="3.40.1620.70">
    <property type="match status" value="1"/>
</dbReference>
<dbReference type="FunFam" id="3.10.100.10:FF:000008">
    <property type="entry name" value="collagen alpha-1(XVIII) chain isoform X1"/>
    <property type="match status" value="1"/>
</dbReference>